<protein>
    <recommendedName>
        <fullName evidence="8">Amino acid transporter transmembrane domain-containing protein</fullName>
    </recommendedName>
</protein>
<feature type="transmembrane region" description="Helical" evidence="7">
    <location>
        <begin position="414"/>
        <end position="431"/>
    </location>
</feature>
<feature type="domain" description="Amino acid transporter transmembrane" evidence="8">
    <location>
        <begin position="56"/>
        <end position="492"/>
    </location>
</feature>
<sequence length="511" mass="55937">MDRKGKDGEDGAAAFLPSHFRTRSPLESYGSRGGKGGTKEKVVVMLVTPSYCQNMGLVYVFNLIVGTGALTLPAAFSGAGWLLSLCVLVLLGFVSYVTVTFVIEAMAATNGILHCWLLQRMKKKGEIPDEDLTPSDMSCLLSQDDDNALSESVGKTLFYLTLAIYLYGDLAIYVSAVAKSLRDVTCTYVPANSSCNVTVTIPDSELCWASQVKASRMDAYRLYVAIFILLMGPFAFFNVQKTKHLQLFTTLLRWLSFGVMVILAVKILVTGSSSSHPRPAAIPSGLPNLFGASIYSFMCHHSLPALVTPISNKSRLFRLFALDYFLIASFYLLLALTGVFAFDNIFDLYTLNFQPNRCDPSVAPTQIVFLQYFLALFPVFTLSTSFPIIAITLRNNLKSLFLKEGRRYGIFLERLLFPVLAILPPSLVGLATHDLELLVGITGSYAGSGIQYIIPATLVYYARKEAGNVVGTGVKNQHASPFRGTAWVVLVILWAIACIVLVTVNHILALT</sequence>
<evidence type="ECO:0000313" key="9">
    <source>
        <dbReference type="EMBL" id="CAD7241364.1"/>
    </source>
</evidence>
<dbReference type="Pfam" id="PF01490">
    <property type="entry name" value="Aa_trans"/>
    <property type="match status" value="1"/>
</dbReference>
<keyword evidence="3 7" id="KW-1133">Transmembrane helix</keyword>
<evidence type="ECO:0000256" key="4">
    <source>
        <dbReference type="ARBA" id="ARBA00023136"/>
    </source>
</evidence>
<accession>A0A7R9A0G1</accession>
<dbReference type="PANTHER" id="PTHR16189:SF0">
    <property type="entry name" value="TRANSMEMBRANE PROTEIN 104"/>
    <property type="match status" value="1"/>
</dbReference>
<name>A0A7R9A0G1_9CRUS</name>
<dbReference type="PANTHER" id="PTHR16189">
    <property type="entry name" value="TRANSMEMBRANE PROTEIN 104-RELATED"/>
    <property type="match status" value="1"/>
</dbReference>
<dbReference type="InterPro" id="IPR013057">
    <property type="entry name" value="AA_transpt_TM"/>
</dbReference>
<reference evidence="9" key="1">
    <citation type="submission" date="2020-11" db="EMBL/GenBank/DDBJ databases">
        <authorList>
            <person name="Tran Van P."/>
        </authorList>
    </citation>
    <scope>NUCLEOTIDE SEQUENCE</scope>
</reference>
<evidence type="ECO:0000256" key="7">
    <source>
        <dbReference type="SAM" id="Phobius"/>
    </source>
</evidence>
<feature type="transmembrane region" description="Helical" evidence="7">
    <location>
        <begin position="157"/>
        <end position="178"/>
    </location>
</feature>
<evidence type="ECO:0000256" key="6">
    <source>
        <dbReference type="ARBA" id="ARBA00038166"/>
    </source>
</evidence>
<keyword evidence="5" id="KW-0325">Glycoprotein</keyword>
<feature type="transmembrane region" description="Helical" evidence="7">
    <location>
        <begin position="484"/>
        <end position="508"/>
    </location>
</feature>
<comment type="similarity">
    <text evidence="6">Belongs to the TMEM104 family.</text>
</comment>
<feature type="transmembrane region" description="Helical" evidence="7">
    <location>
        <begin position="220"/>
        <end position="239"/>
    </location>
</feature>
<feature type="transmembrane region" description="Helical" evidence="7">
    <location>
        <begin position="56"/>
        <end position="76"/>
    </location>
</feature>
<organism evidence="9">
    <name type="scientific">Darwinula stevensoni</name>
    <dbReference type="NCBI Taxonomy" id="69355"/>
    <lineage>
        <taxon>Eukaryota</taxon>
        <taxon>Metazoa</taxon>
        <taxon>Ecdysozoa</taxon>
        <taxon>Arthropoda</taxon>
        <taxon>Crustacea</taxon>
        <taxon>Oligostraca</taxon>
        <taxon>Ostracoda</taxon>
        <taxon>Podocopa</taxon>
        <taxon>Podocopida</taxon>
        <taxon>Darwinulocopina</taxon>
        <taxon>Darwinuloidea</taxon>
        <taxon>Darwinulidae</taxon>
        <taxon>Darwinula</taxon>
    </lineage>
</organism>
<feature type="transmembrane region" description="Helical" evidence="7">
    <location>
        <begin position="289"/>
        <end position="307"/>
    </location>
</feature>
<feature type="transmembrane region" description="Helical" evidence="7">
    <location>
        <begin position="319"/>
        <end position="342"/>
    </location>
</feature>
<dbReference type="GO" id="GO:0016020">
    <property type="term" value="C:membrane"/>
    <property type="evidence" value="ECO:0007669"/>
    <property type="project" value="UniProtKB-SubCell"/>
</dbReference>
<evidence type="ECO:0000256" key="2">
    <source>
        <dbReference type="ARBA" id="ARBA00022692"/>
    </source>
</evidence>
<proteinExistence type="inferred from homology"/>
<keyword evidence="2 7" id="KW-0812">Transmembrane</keyword>
<evidence type="ECO:0000259" key="8">
    <source>
        <dbReference type="Pfam" id="PF01490"/>
    </source>
</evidence>
<evidence type="ECO:0000256" key="1">
    <source>
        <dbReference type="ARBA" id="ARBA00004141"/>
    </source>
</evidence>
<keyword evidence="4 7" id="KW-0472">Membrane</keyword>
<comment type="subcellular location">
    <subcellularLocation>
        <location evidence="1">Membrane</location>
        <topology evidence="1">Multi-pass membrane protein</topology>
    </subcellularLocation>
</comment>
<feature type="transmembrane region" description="Helical" evidence="7">
    <location>
        <begin position="437"/>
        <end position="463"/>
    </location>
</feature>
<dbReference type="AlphaFoldDB" id="A0A7R9A0G1"/>
<evidence type="ECO:0000256" key="5">
    <source>
        <dbReference type="ARBA" id="ARBA00023180"/>
    </source>
</evidence>
<feature type="transmembrane region" description="Helical" evidence="7">
    <location>
        <begin position="82"/>
        <end position="113"/>
    </location>
</feature>
<dbReference type="EMBL" id="LR899644">
    <property type="protein sequence ID" value="CAD7241364.1"/>
    <property type="molecule type" value="Genomic_DNA"/>
</dbReference>
<evidence type="ECO:0000313" key="10">
    <source>
        <dbReference type="Proteomes" id="UP000677054"/>
    </source>
</evidence>
<feature type="transmembrane region" description="Helical" evidence="7">
    <location>
        <begin position="369"/>
        <end position="393"/>
    </location>
</feature>
<dbReference type="Proteomes" id="UP000677054">
    <property type="component" value="Unassembled WGS sequence"/>
</dbReference>
<dbReference type="OrthoDB" id="294541at2759"/>
<feature type="transmembrane region" description="Helical" evidence="7">
    <location>
        <begin position="251"/>
        <end position="269"/>
    </location>
</feature>
<keyword evidence="10" id="KW-1185">Reference proteome</keyword>
<dbReference type="EMBL" id="CAJPEV010000127">
    <property type="protein sequence ID" value="CAG0881025.1"/>
    <property type="molecule type" value="Genomic_DNA"/>
</dbReference>
<evidence type="ECO:0000256" key="3">
    <source>
        <dbReference type="ARBA" id="ARBA00022989"/>
    </source>
</evidence>
<gene>
    <name evidence="9" type="ORF">DSTB1V02_LOCUS1357</name>
</gene>